<dbReference type="GO" id="GO:0000155">
    <property type="term" value="F:phosphorelay sensor kinase activity"/>
    <property type="evidence" value="ECO:0007669"/>
    <property type="project" value="InterPro"/>
</dbReference>
<evidence type="ECO:0000256" key="8">
    <source>
        <dbReference type="ARBA" id="ARBA00022777"/>
    </source>
</evidence>
<keyword evidence="5" id="KW-0597">Phosphoprotein</keyword>
<protein>
    <recommendedName>
        <fullName evidence="3">histidine kinase</fullName>
        <ecNumber evidence="3">2.7.13.3</ecNumber>
    </recommendedName>
</protein>
<evidence type="ECO:0000259" key="14">
    <source>
        <dbReference type="PROSITE" id="PS50112"/>
    </source>
</evidence>
<accession>A0A941F8J7</accession>
<dbReference type="NCBIfam" id="TIGR00229">
    <property type="entry name" value="sensory_box"/>
    <property type="match status" value="1"/>
</dbReference>
<dbReference type="InterPro" id="IPR036890">
    <property type="entry name" value="HATPase_C_sf"/>
</dbReference>
<dbReference type="GO" id="GO:0005524">
    <property type="term" value="F:ATP binding"/>
    <property type="evidence" value="ECO:0007669"/>
    <property type="project" value="UniProtKB-KW"/>
</dbReference>
<comment type="caution">
    <text evidence="15">The sequence shown here is derived from an EMBL/GenBank/DDBJ whole genome shotgun (WGS) entry which is preliminary data.</text>
</comment>
<evidence type="ECO:0000256" key="11">
    <source>
        <dbReference type="ARBA" id="ARBA00023136"/>
    </source>
</evidence>
<dbReference type="InterPro" id="IPR003594">
    <property type="entry name" value="HATPase_dom"/>
</dbReference>
<evidence type="ECO:0000259" key="13">
    <source>
        <dbReference type="PROSITE" id="PS50109"/>
    </source>
</evidence>
<evidence type="ECO:0000256" key="2">
    <source>
        <dbReference type="ARBA" id="ARBA00004236"/>
    </source>
</evidence>
<feature type="domain" description="PAS" evidence="14">
    <location>
        <begin position="213"/>
        <end position="288"/>
    </location>
</feature>
<dbReference type="EMBL" id="JAGTAR010000027">
    <property type="protein sequence ID" value="MBR8537155.1"/>
    <property type="molecule type" value="Genomic_DNA"/>
</dbReference>
<keyword evidence="12" id="KW-0175">Coiled coil</keyword>
<dbReference type="InterPro" id="IPR050736">
    <property type="entry name" value="Sensor_HK_Regulatory"/>
</dbReference>
<name>A0A941F8J7_9BACT</name>
<evidence type="ECO:0000256" key="6">
    <source>
        <dbReference type="ARBA" id="ARBA00022679"/>
    </source>
</evidence>
<sequence length="582" mass="66587">MAADKEILRRLELRVKELEEENNSLSDQVEEMLLLNLINESFDEITDEGMLLTAVLEKISVLKDIPYCACFEFSETSYNCLAQYCSFYTKVPCLSVVSISGDLLKELNTQSIIRTNLKEKPGLLTFDSKSATFFPGEMLAITFQTRALNHGVFIFVCDGKPSGPLKNDLLPFYQIIRIVTDKWDRISLMKELKQLNKELEKRVEERTNLLKQSEEKYRQLFDMANDAIFLWEIDANGKVLGCKEMNDAVLKMTGYNKDDLQSLNLFSLLADTYTQKERKVFEKDFARQSGILKASFNTRIGIIPLELHFRRIKLNNKQMVLAIARDVSERQAYEKQIIEAKNKAVESEKLKSAFLANMSHEIRTPMNAIIGFSELLYQDETMPGEVKLYADIIFKNSLHLLNLINDIVDYSKIEAEQVTIWNEAINVNELISELSINMISILHQLSKSHIDVLTHTPLIDSEAVIINDKTRLRQVFTNLINNAIKFTQQGFIEIGYQYNQDYLEFYVRDSGIGIATENQKKVFERFVQVRDPETSSAGGTGLGLAICSNLVERMNGQLCLESSIGEGSTFWFKLPYNKTNES</sequence>
<dbReference type="FunFam" id="3.30.565.10:FF:000023">
    <property type="entry name" value="PAS domain-containing sensor histidine kinase"/>
    <property type="match status" value="1"/>
</dbReference>
<keyword evidence="4" id="KW-1003">Cell membrane</keyword>
<dbReference type="Pfam" id="PF02518">
    <property type="entry name" value="HATPase_c"/>
    <property type="match status" value="1"/>
</dbReference>
<dbReference type="Gene3D" id="1.10.287.130">
    <property type="match status" value="1"/>
</dbReference>
<gene>
    <name evidence="15" type="ORF">KDU71_16415</name>
</gene>
<evidence type="ECO:0000256" key="3">
    <source>
        <dbReference type="ARBA" id="ARBA00012438"/>
    </source>
</evidence>
<organism evidence="15 16">
    <name type="scientific">Carboxylicivirga sediminis</name>
    <dbReference type="NCBI Taxonomy" id="2006564"/>
    <lineage>
        <taxon>Bacteria</taxon>
        <taxon>Pseudomonadati</taxon>
        <taxon>Bacteroidota</taxon>
        <taxon>Bacteroidia</taxon>
        <taxon>Marinilabiliales</taxon>
        <taxon>Marinilabiliaceae</taxon>
        <taxon>Carboxylicivirga</taxon>
    </lineage>
</organism>
<dbReference type="Proteomes" id="UP000679220">
    <property type="component" value="Unassembled WGS sequence"/>
</dbReference>
<evidence type="ECO:0000256" key="4">
    <source>
        <dbReference type="ARBA" id="ARBA00022475"/>
    </source>
</evidence>
<proteinExistence type="predicted"/>
<keyword evidence="7" id="KW-0547">Nucleotide-binding</keyword>
<keyword evidence="11" id="KW-0472">Membrane</keyword>
<keyword evidence="6" id="KW-0808">Transferase</keyword>
<keyword evidence="8" id="KW-0418">Kinase</keyword>
<evidence type="ECO:0000256" key="10">
    <source>
        <dbReference type="ARBA" id="ARBA00023012"/>
    </source>
</evidence>
<dbReference type="AlphaFoldDB" id="A0A941F8J7"/>
<dbReference type="PROSITE" id="PS50109">
    <property type="entry name" value="HIS_KIN"/>
    <property type="match status" value="1"/>
</dbReference>
<dbReference type="PRINTS" id="PR00344">
    <property type="entry name" value="BCTRLSENSOR"/>
</dbReference>
<dbReference type="InterPro" id="IPR004358">
    <property type="entry name" value="Sig_transdc_His_kin-like_C"/>
</dbReference>
<dbReference type="CDD" id="cd16922">
    <property type="entry name" value="HATPase_EvgS-ArcB-TorS-like"/>
    <property type="match status" value="1"/>
</dbReference>
<evidence type="ECO:0000256" key="7">
    <source>
        <dbReference type="ARBA" id="ARBA00022741"/>
    </source>
</evidence>
<dbReference type="Gene3D" id="3.30.450.20">
    <property type="entry name" value="PAS domain"/>
    <property type="match status" value="1"/>
</dbReference>
<dbReference type="GO" id="GO:0005886">
    <property type="term" value="C:plasma membrane"/>
    <property type="evidence" value="ECO:0007669"/>
    <property type="project" value="UniProtKB-SubCell"/>
</dbReference>
<dbReference type="SUPFAM" id="SSF55785">
    <property type="entry name" value="PYP-like sensor domain (PAS domain)"/>
    <property type="match status" value="1"/>
</dbReference>
<dbReference type="PROSITE" id="PS50112">
    <property type="entry name" value="PAS"/>
    <property type="match status" value="1"/>
</dbReference>
<keyword evidence="10" id="KW-0902">Two-component regulatory system</keyword>
<dbReference type="SMART" id="SM00387">
    <property type="entry name" value="HATPase_c"/>
    <property type="match status" value="1"/>
</dbReference>
<dbReference type="Gene3D" id="3.30.565.10">
    <property type="entry name" value="Histidine kinase-like ATPase, C-terminal domain"/>
    <property type="match status" value="1"/>
</dbReference>
<feature type="coiled-coil region" evidence="12">
    <location>
        <begin position="323"/>
        <end position="350"/>
    </location>
</feature>
<evidence type="ECO:0000256" key="1">
    <source>
        <dbReference type="ARBA" id="ARBA00000085"/>
    </source>
</evidence>
<evidence type="ECO:0000313" key="15">
    <source>
        <dbReference type="EMBL" id="MBR8537155.1"/>
    </source>
</evidence>
<evidence type="ECO:0000256" key="5">
    <source>
        <dbReference type="ARBA" id="ARBA00022553"/>
    </source>
</evidence>
<dbReference type="InterPro" id="IPR035965">
    <property type="entry name" value="PAS-like_dom_sf"/>
</dbReference>
<dbReference type="InterPro" id="IPR003661">
    <property type="entry name" value="HisK_dim/P_dom"/>
</dbReference>
<evidence type="ECO:0000313" key="16">
    <source>
        <dbReference type="Proteomes" id="UP000679220"/>
    </source>
</evidence>
<feature type="coiled-coil region" evidence="12">
    <location>
        <begin position="185"/>
        <end position="216"/>
    </location>
</feature>
<dbReference type="EC" id="2.7.13.3" evidence="3"/>
<dbReference type="InterPro" id="IPR000014">
    <property type="entry name" value="PAS"/>
</dbReference>
<reference evidence="15" key="2">
    <citation type="submission" date="2021-04" db="EMBL/GenBank/DDBJ databases">
        <authorList>
            <person name="Zhang T."/>
            <person name="Zhang Y."/>
            <person name="Lu D."/>
            <person name="Zuo D."/>
            <person name="Du Z."/>
        </authorList>
    </citation>
    <scope>NUCLEOTIDE SEQUENCE</scope>
    <source>
        <strain evidence="15">JR1</strain>
    </source>
</reference>
<dbReference type="PANTHER" id="PTHR43711">
    <property type="entry name" value="TWO-COMPONENT HISTIDINE KINASE"/>
    <property type="match status" value="1"/>
</dbReference>
<feature type="domain" description="Histidine kinase" evidence="13">
    <location>
        <begin position="357"/>
        <end position="578"/>
    </location>
</feature>
<dbReference type="SMART" id="SM00388">
    <property type="entry name" value="HisKA"/>
    <property type="match status" value="1"/>
</dbReference>
<comment type="catalytic activity">
    <reaction evidence="1">
        <text>ATP + protein L-histidine = ADP + protein N-phospho-L-histidine.</text>
        <dbReference type="EC" id="2.7.13.3"/>
    </reaction>
</comment>
<keyword evidence="16" id="KW-1185">Reference proteome</keyword>
<dbReference type="Pfam" id="PF00512">
    <property type="entry name" value="HisKA"/>
    <property type="match status" value="1"/>
</dbReference>
<dbReference type="InterPro" id="IPR036097">
    <property type="entry name" value="HisK_dim/P_sf"/>
</dbReference>
<dbReference type="Pfam" id="PF13188">
    <property type="entry name" value="PAS_8"/>
    <property type="match status" value="1"/>
</dbReference>
<dbReference type="RefSeq" id="WP_212192180.1">
    <property type="nucleotide sequence ID" value="NZ_JAGTAR010000027.1"/>
</dbReference>
<dbReference type="SUPFAM" id="SSF55874">
    <property type="entry name" value="ATPase domain of HSP90 chaperone/DNA topoisomerase II/histidine kinase"/>
    <property type="match status" value="1"/>
</dbReference>
<evidence type="ECO:0000256" key="9">
    <source>
        <dbReference type="ARBA" id="ARBA00022840"/>
    </source>
</evidence>
<reference evidence="15" key="1">
    <citation type="journal article" date="2018" name="Int. J. Syst. Evol. Microbiol.">
        <title>Carboxylicivirga sediminis sp. nov., isolated from coastal sediment.</title>
        <authorList>
            <person name="Wang F.Q."/>
            <person name="Ren L.H."/>
            <person name="Zou R.J."/>
            <person name="Sun Y.Z."/>
            <person name="Liu X.J."/>
            <person name="Jiang F."/>
            <person name="Liu L.J."/>
        </authorList>
    </citation>
    <scope>NUCLEOTIDE SEQUENCE</scope>
    <source>
        <strain evidence="15">JR1</strain>
    </source>
</reference>
<comment type="subcellular location">
    <subcellularLocation>
        <location evidence="2">Cell membrane</location>
    </subcellularLocation>
</comment>
<feature type="coiled-coil region" evidence="12">
    <location>
        <begin position="1"/>
        <end position="35"/>
    </location>
</feature>
<dbReference type="SUPFAM" id="SSF47384">
    <property type="entry name" value="Homodimeric domain of signal transducing histidine kinase"/>
    <property type="match status" value="1"/>
</dbReference>
<keyword evidence="9" id="KW-0067">ATP-binding</keyword>
<dbReference type="CDD" id="cd00082">
    <property type="entry name" value="HisKA"/>
    <property type="match status" value="1"/>
</dbReference>
<dbReference type="CDD" id="cd00130">
    <property type="entry name" value="PAS"/>
    <property type="match status" value="1"/>
</dbReference>
<evidence type="ECO:0000256" key="12">
    <source>
        <dbReference type="SAM" id="Coils"/>
    </source>
</evidence>
<dbReference type="PANTHER" id="PTHR43711:SF31">
    <property type="entry name" value="HISTIDINE KINASE"/>
    <property type="match status" value="1"/>
</dbReference>
<dbReference type="InterPro" id="IPR005467">
    <property type="entry name" value="His_kinase_dom"/>
</dbReference>